<evidence type="ECO:0000259" key="2">
    <source>
        <dbReference type="Pfam" id="PF00656"/>
    </source>
</evidence>
<dbReference type="Gene3D" id="3.40.50.1460">
    <property type="match status" value="1"/>
</dbReference>
<evidence type="ECO:0000259" key="3">
    <source>
        <dbReference type="Pfam" id="PF01471"/>
    </source>
</evidence>
<dbReference type="InterPro" id="IPR002477">
    <property type="entry name" value="Peptidoglycan-bd-like"/>
</dbReference>
<dbReference type="Pfam" id="PF01471">
    <property type="entry name" value="PG_binding_1"/>
    <property type="match status" value="2"/>
</dbReference>
<dbReference type="SUPFAM" id="SSF52129">
    <property type="entry name" value="Caspase-like"/>
    <property type="match status" value="1"/>
</dbReference>
<reference evidence="4 5" key="1">
    <citation type="journal article" date="2011" name="Int. J. Syst. Evol. Microbiol.">
        <title>Zhongshania antarctica gen. nov., sp. nov. and Zhongshania guokunii sp. nov., gammaproteobacteria respectively isolated from coastal attached (fast) ice and surface seawater of the Antarctic.</title>
        <authorList>
            <person name="Li H.J."/>
            <person name="Zhang X.Y."/>
            <person name="Chen C.X."/>
            <person name="Zhang Y.J."/>
            <person name="Gao Z.M."/>
            <person name="Yu Y."/>
            <person name="Chen X.L."/>
            <person name="Chen B."/>
            <person name="Zhang Y.Z."/>
        </authorList>
    </citation>
    <scope>NUCLEOTIDE SEQUENCE [LARGE SCALE GENOMIC DNA]</scope>
    <source>
        <strain evidence="4 5">15-R06ZXC-3</strain>
    </source>
</reference>
<feature type="domain" description="Peptidoglycan binding-like" evidence="3">
    <location>
        <begin position="492"/>
        <end position="544"/>
    </location>
</feature>
<keyword evidence="5" id="KW-1185">Reference proteome</keyword>
<dbReference type="InterPro" id="IPR029030">
    <property type="entry name" value="Caspase-like_dom_sf"/>
</dbReference>
<name>A0ABV3THU3_9RHOB</name>
<feature type="chain" id="PRO_5045571717" evidence="1">
    <location>
        <begin position="21"/>
        <end position="552"/>
    </location>
</feature>
<comment type="caution">
    <text evidence="4">The sequence shown here is derived from an EMBL/GenBank/DDBJ whole genome shotgun (WGS) entry which is preliminary data.</text>
</comment>
<sequence length="552" mass="58556">MRKLLLTGAAIAALAVPANAADLALILGNANYDRMGDVKAGDASIAAQSGLKQAGFAVFDQDNADAGEIRARFRDFVAESQGADTVVVALSGRFVHSNSETWFLPVDARDATLPEAVSEALPLSAVMTVLAAHPGKAVLLLGAPDPETGMSGLTMPGIGTLDIPQGVSVLRGEPKQVAAVMGGALVQPGMPLAQAAREAGLTASGFAMPERALINVQSQPNTPSPAPVKTPAADPASPYWDLASSEDTIDAYQLYLKRYPNGANAADAKARIATLKAEPELQAKAVEKALNLSRDQRREVQQNLTILQFDPKGVDGIFGPGSRSAISRWQQANGFDGTSYLSSEQLTKLSAQGEKRSAELDAEAKARQAEIDTQDRAYWEQTGKAGDEPGLRAYLKKYPDGLFADLAQERLDTIEAARRADAQSADRGDWDAARKADTVAAYREYLSSRDKPAFQAEAEARISELQQENQDSAQVAQAKATEDALGLPSVARQLVEQRLSQMGLKPGKVDGAFTPETRRAIRRYQTAGGLPATGYLTQATVAQLLAGAIGFR</sequence>
<dbReference type="Proteomes" id="UP001557465">
    <property type="component" value="Unassembled WGS sequence"/>
</dbReference>
<dbReference type="SUPFAM" id="SSF47090">
    <property type="entry name" value="PGBD-like"/>
    <property type="match status" value="2"/>
</dbReference>
<dbReference type="InterPro" id="IPR036366">
    <property type="entry name" value="PGBDSf"/>
</dbReference>
<protein>
    <submittedName>
        <fullName evidence="4">Peptidoglycan-binding protein</fullName>
    </submittedName>
</protein>
<dbReference type="InterPro" id="IPR011600">
    <property type="entry name" value="Pept_C14_caspase"/>
</dbReference>
<dbReference type="EMBL" id="JBFRYC010000003">
    <property type="protein sequence ID" value="MEX1661132.1"/>
    <property type="molecule type" value="Genomic_DNA"/>
</dbReference>
<dbReference type="Pfam" id="PF00656">
    <property type="entry name" value="Peptidase_C14"/>
    <property type="match status" value="1"/>
</dbReference>
<feature type="signal peptide" evidence="1">
    <location>
        <begin position="1"/>
        <end position="20"/>
    </location>
</feature>
<accession>A0ABV3THU3</accession>
<evidence type="ECO:0000313" key="4">
    <source>
        <dbReference type="EMBL" id="MEX1661132.1"/>
    </source>
</evidence>
<evidence type="ECO:0000256" key="1">
    <source>
        <dbReference type="SAM" id="SignalP"/>
    </source>
</evidence>
<dbReference type="RefSeq" id="WP_368391251.1">
    <property type="nucleotide sequence ID" value="NZ_JBFRYC010000003.1"/>
</dbReference>
<organism evidence="4 5">
    <name type="scientific">Thioclava arctica</name>
    <dbReference type="NCBI Taxonomy" id="3238301"/>
    <lineage>
        <taxon>Bacteria</taxon>
        <taxon>Pseudomonadati</taxon>
        <taxon>Pseudomonadota</taxon>
        <taxon>Alphaproteobacteria</taxon>
        <taxon>Rhodobacterales</taxon>
        <taxon>Paracoccaceae</taxon>
        <taxon>Thioclava</taxon>
    </lineage>
</organism>
<dbReference type="Gene3D" id="1.10.101.10">
    <property type="entry name" value="PGBD-like superfamily/PGBD"/>
    <property type="match status" value="2"/>
</dbReference>
<feature type="domain" description="Peptidase C14 caspase" evidence="2">
    <location>
        <begin position="23"/>
        <end position="108"/>
    </location>
</feature>
<gene>
    <name evidence="4" type="ORF">AB4874_05635</name>
</gene>
<dbReference type="InterPro" id="IPR036365">
    <property type="entry name" value="PGBD-like_sf"/>
</dbReference>
<evidence type="ECO:0000313" key="5">
    <source>
        <dbReference type="Proteomes" id="UP001557465"/>
    </source>
</evidence>
<feature type="domain" description="Peptidoglycan binding-like" evidence="3">
    <location>
        <begin position="294"/>
        <end position="349"/>
    </location>
</feature>
<proteinExistence type="predicted"/>
<keyword evidence="1" id="KW-0732">Signal</keyword>